<evidence type="ECO:0000256" key="4">
    <source>
        <dbReference type="ARBA" id="ARBA00022759"/>
    </source>
</evidence>
<proteinExistence type="predicted"/>
<evidence type="ECO:0000256" key="1">
    <source>
        <dbReference type="ARBA" id="ARBA00022679"/>
    </source>
</evidence>
<evidence type="ECO:0000259" key="8">
    <source>
        <dbReference type="Pfam" id="PF00078"/>
    </source>
</evidence>
<dbReference type="GO" id="GO:0003964">
    <property type="term" value="F:RNA-directed DNA polymerase activity"/>
    <property type="evidence" value="ECO:0007669"/>
    <property type="project" value="UniProtKB-KW"/>
</dbReference>
<evidence type="ECO:0000256" key="3">
    <source>
        <dbReference type="ARBA" id="ARBA00022722"/>
    </source>
</evidence>
<keyword evidence="3" id="KW-0540">Nuclease</keyword>
<dbReference type="Gene3D" id="3.10.10.10">
    <property type="entry name" value="HIV Type 1 Reverse Transcriptase, subunit A, domain 1"/>
    <property type="match status" value="1"/>
</dbReference>
<dbReference type="Gene3D" id="3.30.70.270">
    <property type="match status" value="2"/>
</dbReference>
<evidence type="ECO:0000313" key="13">
    <source>
        <dbReference type="Proteomes" id="UP000059188"/>
    </source>
</evidence>
<sequence length="863" mass="98551">MTLVKVKTHFDKEQTEGYVERQFNTNKSIEEMFALANCMISKDDPRVQLTNFSSKPIKLQAGRIIGFLHNPSTSLLSSDDLSQEELRKVMAHTNLIKTLIKEKPIEPPVEYKEELAQPVEGGPKISELPDPDPIPSERLLDELHFSEALKADQRKVLEDIVLQHKNAFGLDGRLGSYDAKIEIELRPGTKEISLPPYHASPEKREAIDKQIKAWLELGVIEPAESAWGFPVIVVYSKGKPRLCVDYRQLNKVIVPDQFPLPRQVDILHSLQGAQYLTTLDALAGFTQLSIKEEDRDITAFRCHAGSFRFNRMPFGIIFGPSKFQREIGKVLAGKLWKGVLAYIDDIVVYGKSFEEHNRLLDWTLNAIEKSGLTLSPNKCHIGYESLLLLGQKVSRLGMSTHKEKVEAIQDLDPPKNTKGLQTFLGMMTYFSSYIPFYAWITAPLFKLLRKDTTWNWTELEQKAFELAKEALASAPVLAFPITDKPFRLYTDACDFGLAAILQQVQQIKVKDLKGTRLYAQLETAHTQGNPVPSLVKLVSKEEVEMTGGNNGVKVQDWDQDNWENTLVYVERVVAYWSRILKPAERNYSATERECLALKEGLVKFQNYLEGATFTAITDHSALTWSTTFQHVNRRLNKWGTVLAAYPGMKIIHRQGRVHDNADSLSRMLFRTPKQDSPLPDTSKPLLLNAEDMNHQAFEKKGKEFIKKLEAVTNAYAITELDSLPCQETYQVQVELHNNEVTYETVDMFNLLVSIHPDEIEKYQRAYLEDSHYKKVLSDLQEESDPLKTEWPHYSIGDNGLIYFIDHNENMRLCVPKPLHIEVIKEAHDLLNEGAHAGRDRTYNRIAANYYWKDMAKDVKQFTP</sequence>
<keyword evidence="4" id="KW-0255">Endonuclease</keyword>
<dbReference type="PANTHER" id="PTHR37984:SF5">
    <property type="entry name" value="PROTEIN NYNRIN-LIKE"/>
    <property type="match status" value="1"/>
</dbReference>
<dbReference type="STRING" id="1108050.A0A0B7FGV3"/>
<feature type="domain" description="Reverse transcriptase" evidence="8">
    <location>
        <begin position="238"/>
        <end position="392"/>
    </location>
</feature>
<dbReference type="CDD" id="cd09274">
    <property type="entry name" value="RNase_HI_RT_Ty3"/>
    <property type="match status" value="1"/>
</dbReference>
<evidence type="ECO:0000313" key="12">
    <source>
        <dbReference type="EMBL" id="CEL57226.1"/>
    </source>
</evidence>
<protein>
    <submittedName>
        <fullName evidence="12">Transposon Ty3-I Gag-Pol polyprotein</fullName>
    </submittedName>
</protein>
<reference evidence="12 13" key="1">
    <citation type="submission" date="2014-11" db="EMBL/GenBank/DDBJ databases">
        <authorList>
            <person name="Wibberg Daniel"/>
        </authorList>
    </citation>
    <scope>NUCLEOTIDE SEQUENCE [LARGE SCALE GENOMIC DNA]</scope>
    <source>
        <strain evidence="12">Rhizoctonia solani AG1-IB 7/3/14</strain>
    </source>
</reference>
<dbReference type="Pfam" id="PF17917">
    <property type="entry name" value="RT_RNaseH"/>
    <property type="match status" value="1"/>
</dbReference>
<organism evidence="12 13">
    <name type="scientific">Thanatephorus cucumeris (strain AG1-IB / isolate 7/3/14)</name>
    <name type="common">Lettuce bottom rot fungus</name>
    <name type="synonym">Rhizoctonia solani</name>
    <dbReference type="NCBI Taxonomy" id="1108050"/>
    <lineage>
        <taxon>Eukaryota</taxon>
        <taxon>Fungi</taxon>
        <taxon>Dikarya</taxon>
        <taxon>Basidiomycota</taxon>
        <taxon>Agaricomycotina</taxon>
        <taxon>Agaricomycetes</taxon>
        <taxon>Cantharellales</taxon>
        <taxon>Ceratobasidiaceae</taxon>
        <taxon>Rhizoctonia</taxon>
        <taxon>Rhizoctonia solani AG-1</taxon>
    </lineage>
</organism>
<feature type="domain" description="Integrase zinc-binding" evidence="11">
    <location>
        <begin position="814"/>
        <end position="861"/>
    </location>
</feature>
<dbReference type="GO" id="GO:0016787">
    <property type="term" value="F:hydrolase activity"/>
    <property type="evidence" value="ECO:0007669"/>
    <property type="project" value="UniProtKB-KW"/>
</dbReference>
<dbReference type="OrthoDB" id="3364103at2759"/>
<gene>
    <name evidence="12" type="ORF">RSOLAG1IB_08438</name>
</gene>
<evidence type="ECO:0000256" key="5">
    <source>
        <dbReference type="ARBA" id="ARBA00022801"/>
    </source>
</evidence>
<keyword evidence="13" id="KW-1185">Reference proteome</keyword>
<evidence type="ECO:0000259" key="10">
    <source>
        <dbReference type="Pfam" id="PF17919"/>
    </source>
</evidence>
<dbReference type="InterPro" id="IPR050951">
    <property type="entry name" value="Retrovirus_Pol_polyprotein"/>
</dbReference>
<keyword evidence="6" id="KW-0695">RNA-directed DNA polymerase</keyword>
<keyword evidence="2" id="KW-0548">Nucleotidyltransferase</keyword>
<dbReference type="Proteomes" id="UP000059188">
    <property type="component" value="Unassembled WGS sequence"/>
</dbReference>
<dbReference type="InterPro" id="IPR041373">
    <property type="entry name" value="RT_RNaseH"/>
</dbReference>
<evidence type="ECO:0000259" key="11">
    <source>
        <dbReference type="Pfam" id="PF17921"/>
    </source>
</evidence>
<evidence type="ECO:0000256" key="7">
    <source>
        <dbReference type="ARBA" id="ARBA00023268"/>
    </source>
</evidence>
<name>A0A0B7FGV3_THACB</name>
<dbReference type="Pfam" id="PF17921">
    <property type="entry name" value="Integrase_H2C2"/>
    <property type="match status" value="1"/>
</dbReference>
<dbReference type="CDD" id="cd01647">
    <property type="entry name" value="RT_LTR"/>
    <property type="match status" value="1"/>
</dbReference>
<keyword evidence="5" id="KW-0378">Hydrolase</keyword>
<dbReference type="InterPro" id="IPR043502">
    <property type="entry name" value="DNA/RNA_pol_sf"/>
</dbReference>
<dbReference type="PANTHER" id="PTHR37984">
    <property type="entry name" value="PROTEIN CBG26694"/>
    <property type="match status" value="1"/>
</dbReference>
<evidence type="ECO:0000256" key="2">
    <source>
        <dbReference type="ARBA" id="ARBA00022695"/>
    </source>
</evidence>
<dbReference type="InterPro" id="IPR000477">
    <property type="entry name" value="RT_dom"/>
</dbReference>
<dbReference type="InterPro" id="IPR041588">
    <property type="entry name" value="Integrase_H2C2"/>
</dbReference>
<feature type="domain" description="Reverse transcriptase/retrotransposon-derived protein RNase H-like" evidence="10">
    <location>
        <begin position="456"/>
        <end position="506"/>
    </location>
</feature>
<dbReference type="AlphaFoldDB" id="A0A0B7FGV3"/>
<feature type="domain" description="Reverse transcriptase RNase H-like" evidence="9">
    <location>
        <begin position="565"/>
        <end position="645"/>
    </location>
</feature>
<evidence type="ECO:0000259" key="9">
    <source>
        <dbReference type="Pfam" id="PF17917"/>
    </source>
</evidence>
<evidence type="ECO:0000256" key="6">
    <source>
        <dbReference type="ARBA" id="ARBA00022918"/>
    </source>
</evidence>
<accession>A0A0B7FGV3</accession>
<dbReference type="EMBL" id="LN679128">
    <property type="protein sequence ID" value="CEL57226.1"/>
    <property type="molecule type" value="Genomic_DNA"/>
</dbReference>
<keyword evidence="7" id="KW-0511">Multifunctional enzyme</keyword>
<dbReference type="Pfam" id="PF00078">
    <property type="entry name" value="RVT_1"/>
    <property type="match status" value="1"/>
</dbReference>
<keyword evidence="1" id="KW-0808">Transferase</keyword>
<dbReference type="Gene3D" id="1.10.340.70">
    <property type="match status" value="1"/>
</dbReference>
<dbReference type="GO" id="GO:0004519">
    <property type="term" value="F:endonuclease activity"/>
    <property type="evidence" value="ECO:0007669"/>
    <property type="project" value="UniProtKB-KW"/>
</dbReference>
<dbReference type="InterPro" id="IPR043128">
    <property type="entry name" value="Rev_trsase/Diguanyl_cyclase"/>
</dbReference>
<dbReference type="SUPFAM" id="SSF56672">
    <property type="entry name" value="DNA/RNA polymerases"/>
    <property type="match status" value="1"/>
</dbReference>
<dbReference type="InterPro" id="IPR041577">
    <property type="entry name" value="RT_RNaseH_2"/>
</dbReference>
<dbReference type="Pfam" id="PF17919">
    <property type="entry name" value="RT_RNaseH_2"/>
    <property type="match status" value="1"/>
</dbReference>
<dbReference type="FunFam" id="3.30.70.270:FF:000026">
    <property type="entry name" value="Transposon Ty3-G Gag-Pol polyprotein"/>
    <property type="match status" value="1"/>
</dbReference>